<dbReference type="SMART" id="SM00895">
    <property type="entry name" value="FCD"/>
    <property type="match status" value="1"/>
</dbReference>
<dbReference type="Gene3D" id="1.10.10.10">
    <property type="entry name" value="Winged helix-like DNA-binding domain superfamily/Winged helix DNA-binding domain"/>
    <property type="match status" value="1"/>
</dbReference>
<evidence type="ECO:0000313" key="5">
    <source>
        <dbReference type="EMBL" id="AEB06439.1"/>
    </source>
</evidence>
<dbReference type="eggNOG" id="COG1802">
    <property type="taxonomic scope" value="Bacteria"/>
</dbReference>
<dbReference type="KEGG" id="cgo:Corgl_0318"/>
<keyword evidence="2" id="KW-0238">DNA-binding</keyword>
<protein>
    <submittedName>
        <fullName evidence="5">Transcriptional regulator, GntR family</fullName>
    </submittedName>
</protein>
<accession>F2NA45</accession>
<name>F2NA45_CORGP</name>
<dbReference type="SUPFAM" id="SSF46785">
    <property type="entry name" value="Winged helix' DNA-binding domain"/>
    <property type="match status" value="1"/>
</dbReference>
<dbReference type="PROSITE" id="PS50949">
    <property type="entry name" value="HTH_GNTR"/>
    <property type="match status" value="1"/>
</dbReference>
<evidence type="ECO:0000259" key="4">
    <source>
        <dbReference type="PROSITE" id="PS50949"/>
    </source>
</evidence>
<evidence type="ECO:0000256" key="1">
    <source>
        <dbReference type="ARBA" id="ARBA00023015"/>
    </source>
</evidence>
<keyword evidence="1" id="KW-0805">Transcription regulation</keyword>
<feature type="domain" description="HTH gntR-type" evidence="4">
    <location>
        <begin position="7"/>
        <end position="74"/>
    </location>
</feature>
<dbReference type="HOGENOM" id="CLU_017584_5_2_11"/>
<gene>
    <name evidence="5" type="ordered locus">Corgl_0318</name>
</gene>
<evidence type="ECO:0000256" key="2">
    <source>
        <dbReference type="ARBA" id="ARBA00023125"/>
    </source>
</evidence>
<dbReference type="AlphaFoldDB" id="F2NA45"/>
<dbReference type="CDD" id="cd07377">
    <property type="entry name" value="WHTH_GntR"/>
    <property type="match status" value="1"/>
</dbReference>
<dbReference type="InterPro" id="IPR000524">
    <property type="entry name" value="Tscrpt_reg_HTH_GntR"/>
</dbReference>
<keyword evidence="3" id="KW-0804">Transcription</keyword>
<evidence type="ECO:0000256" key="3">
    <source>
        <dbReference type="ARBA" id="ARBA00023163"/>
    </source>
</evidence>
<dbReference type="Gene3D" id="1.20.120.530">
    <property type="entry name" value="GntR ligand-binding domain-like"/>
    <property type="match status" value="1"/>
</dbReference>
<dbReference type="STRING" id="700015.Corgl_0318"/>
<dbReference type="InterPro" id="IPR011711">
    <property type="entry name" value="GntR_C"/>
</dbReference>
<sequence length="224" mass="26182">MQKEPLSKLQEQAFQAIRSSIIRLEYKPGEKLILKDLSDHLNMGRTPVRESLVRLQQEGLVRIMPQSGTYVTTIDLDRAENARFVREHLEREVAIECCAIATTADVRLIDRTIRLQERARERHSYNDFFATDNLMHQTLFDIAGRTPVWTWLSATNADLERFRLLRVQTKGLEWEAILKEHHALREAIVARQTTEVGFLISQHLHMMIEERKHVVKTFDTYFSA</sequence>
<dbReference type="Proteomes" id="UP000006851">
    <property type="component" value="Chromosome"/>
</dbReference>
<dbReference type="InterPro" id="IPR036388">
    <property type="entry name" value="WH-like_DNA-bd_sf"/>
</dbReference>
<keyword evidence="6" id="KW-1185">Reference proteome</keyword>
<dbReference type="SMART" id="SM00345">
    <property type="entry name" value="HTH_GNTR"/>
    <property type="match status" value="1"/>
</dbReference>
<dbReference type="InterPro" id="IPR008920">
    <property type="entry name" value="TF_FadR/GntR_C"/>
</dbReference>
<dbReference type="PANTHER" id="PTHR43537">
    <property type="entry name" value="TRANSCRIPTIONAL REGULATOR, GNTR FAMILY"/>
    <property type="match status" value="1"/>
</dbReference>
<dbReference type="InterPro" id="IPR036390">
    <property type="entry name" value="WH_DNA-bd_sf"/>
</dbReference>
<dbReference type="GO" id="GO:0003677">
    <property type="term" value="F:DNA binding"/>
    <property type="evidence" value="ECO:0007669"/>
    <property type="project" value="UniProtKB-KW"/>
</dbReference>
<proteinExistence type="predicted"/>
<dbReference type="PANTHER" id="PTHR43537:SF45">
    <property type="entry name" value="GNTR FAMILY REGULATORY PROTEIN"/>
    <property type="match status" value="1"/>
</dbReference>
<dbReference type="SUPFAM" id="SSF48008">
    <property type="entry name" value="GntR ligand-binding domain-like"/>
    <property type="match status" value="1"/>
</dbReference>
<reference evidence="6" key="1">
    <citation type="journal article" date="2013" name="Stand. Genomic Sci.">
        <title>Complete genome sequence of Coriobacterium glomerans type strain (PW2(T)) from the midgut of Pyrrhocoris apterus L. (red soldier bug).</title>
        <authorList>
            <person name="Stackebrandt E."/>
            <person name="Zeytun A."/>
            <person name="Lapidus A."/>
            <person name="Nolan M."/>
            <person name="Lucas S."/>
            <person name="Hammon N."/>
            <person name="Deshpande S."/>
            <person name="Cheng J.F."/>
            <person name="Tapia R."/>
            <person name="Goodwin L.A."/>
            <person name="Pitluck S."/>
            <person name="Liolios K."/>
            <person name="Pagani I."/>
            <person name="Ivanova N."/>
            <person name="Mavromatis K."/>
            <person name="Mikhailova N."/>
            <person name="Huntemann M."/>
            <person name="Pati A."/>
            <person name="Chen A."/>
            <person name="Palaniappan K."/>
            <person name="Chang Y.J."/>
            <person name="Land M."/>
            <person name="Hauser L."/>
            <person name="Rohde M."/>
            <person name="Pukall R."/>
            <person name="Goker M."/>
            <person name="Detter J.C."/>
            <person name="Woyke T."/>
            <person name="Bristow J."/>
            <person name="Eisen J.A."/>
            <person name="Markowitz V."/>
            <person name="Hugenholtz P."/>
            <person name="Kyrpides N.C."/>
            <person name="Klenk H.P."/>
        </authorList>
    </citation>
    <scope>NUCLEOTIDE SEQUENCE</scope>
    <source>
        <strain evidence="6">ATCC 49209 / DSM 20642 / JCM 10262 / PW2</strain>
    </source>
</reference>
<dbReference type="Pfam" id="PF00392">
    <property type="entry name" value="GntR"/>
    <property type="match status" value="1"/>
</dbReference>
<evidence type="ECO:0000313" key="6">
    <source>
        <dbReference type="Proteomes" id="UP000006851"/>
    </source>
</evidence>
<dbReference type="EMBL" id="CP002628">
    <property type="protein sequence ID" value="AEB06439.1"/>
    <property type="molecule type" value="Genomic_DNA"/>
</dbReference>
<dbReference type="Pfam" id="PF07729">
    <property type="entry name" value="FCD"/>
    <property type="match status" value="1"/>
</dbReference>
<dbReference type="GO" id="GO:0003700">
    <property type="term" value="F:DNA-binding transcription factor activity"/>
    <property type="evidence" value="ECO:0007669"/>
    <property type="project" value="InterPro"/>
</dbReference>
<organism evidence="5 6">
    <name type="scientific">Coriobacterium glomerans (strain ATCC 49209 / DSM 20642 / JCM 10262 / PW2)</name>
    <dbReference type="NCBI Taxonomy" id="700015"/>
    <lineage>
        <taxon>Bacteria</taxon>
        <taxon>Bacillati</taxon>
        <taxon>Actinomycetota</taxon>
        <taxon>Coriobacteriia</taxon>
        <taxon>Coriobacteriales</taxon>
        <taxon>Coriobacteriaceae</taxon>
        <taxon>Coriobacterium</taxon>
    </lineage>
</organism>